<dbReference type="AlphaFoldDB" id="A0AAV0Q5J9"/>
<dbReference type="EMBL" id="CAMGYJ010000009">
    <property type="protein sequence ID" value="CAI0540386.1"/>
    <property type="molecule type" value="Genomic_DNA"/>
</dbReference>
<keyword evidence="4" id="KW-1185">Reference proteome</keyword>
<proteinExistence type="predicted"/>
<feature type="non-terminal residue" evidence="2">
    <location>
        <position position="1"/>
    </location>
</feature>
<dbReference type="Proteomes" id="UP001154282">
    <property type="component" value="Unassembled WGS sequence"/>
</dbReference>
<name>A0AAV0Q5J9_9ROSI</name>
<protein>
    <submittedName>
        <fullName evidence="2">Uncharacterized protein</fullName>
    </submittedName>
</protein>
<reference evidence="2" key="1">
    <citation type="submission" date="2022-08" db="EMBL/GenBank/DDBJ databases">
        <authorList>
            <person name="Gutierrez-Valencia J."/>
        </authorList>
    </citation>
    <scope>NUCLEOTIDE SEQUENCE</scope>
</reference>
<sequence>LHPASTFSFLPFITDSQQHQNLASIIINFFPPSKFQSFPSAKPLAIIVIIKEAAPSISESHYCHRQQQEEEANESSSTRPMRHLPRRIAGHITDHCHFRRNATLLTSVDSIHVFHSL</sequence>
<evidence type="ECO:0000313" key="2">
    <source>
        <dbReference type="EMBL" id="CAI0540386.1"/>
    </source>
</evidence>
<organism evidence="2 4">
    <name type="scientific">Linum tenue</name>
    <dbReference type="NCBI Taxonomy" id="586396"/>
    <lineage>
        <taxon>Eukaryota</taxon>
        <taxon>Viridiplantae</taxon>
        <taxon>Streptophyta</taxon>
        <taxon>Embryophyta</taxon>
        <taxon>Tracheophyta</taxon>
        <taxon>Spermatophyta</taxon>
        <taxon>Magnoliopsida</taxon>
        <taxon>eudicotyledons</taxon>
        <taxon>Gunneridae</taxon>
        <taxon>Pentapetalae</taxon>
        <taxon>rosids</taxon>
        <taxon>fabids</taxon>
        <taxon>Malpighiales</taxon>
        <taxon>Linaceae</taxon>
        <taxon>Linum</taxon>
    </lineage>
</organism>
<evidence type="ECO:0000313" key="3">
    <source>
        <dbReference type="EMBL" id="CAI0540390.1"/>
    </source>
</evidence>
<evidence type="ECO:0000256" key="1">
    <source>
        <dbReference type="SAM" id="MobiDB-lite"/>
    </source>
</evidence>
<evidence type="ECO:0000313" key="4">
    <source>
        <dbReference type="Proteomes" id="UP001154282"/>
    </source>
</evidence>
<gene>
    <name evidence="2" type="ORF">LITE_LOCUS41658</name>
    <name evidence="3" type="ORF">LITE_LOCUS41661</name>
</gene>
<feature type="region of interest" description="Disordered" evidence="1">
    <location>
        <begin position="60"/>
        <end position="82"/>
    </location>
</feature>
<dbReference type="EMBL" id="CAMGYJ010000009">
    <property type="protein sequence ID" value="CAI0540390.1"/>
    <property type="molecule type" value="Genomic_DNA"/>
</dbReference>
<accession>A0AAV0Q5J9</accession>
<comment type="caution">
    <text evidence="2">The sequence shown here is derived from an EMBL/GenBank/DDBJ whole genome shotgun (WGS) entry which is preliminary data.</text>
</comment>